<dbReference type="SUPFAM" id="SSF55718">
    <property type="entry name" value="SCP-like"/>
    <property type="match status" value="1"/>
</dbReference>
<evidence type="ECO:0000313" key="3">
    <source>
        <dbReference type="Proteomes" id="UP000017081"/>
    </source>
</evidence>
<feature type="domain" description="N-acetyltransferase" evidence="1">
    <location>
        <begin position="22"/>
        <end position="155"/>
    </location>
</feature>
<protein>
    <recommendedName>
        <fullName evidence="1">N-acetyltransferase domain-containing protein</fullName>
    </recommendedName>
</protein>
<organism evidence="2 3">
    <name type="scientific">Cetobacterium somerae ATCC BAA-474</name>
    <dbReference type="NCBI Taxonomy" id="1319815"/>
    <lineage>
        <taxon>Bacteria</taxon>
        <taxon>Fusobacteriati</taxon>
        <taxon>Fusobacteriota</taxon>
        <taxon>Fusobacteriia</taxon>
        <taxon>Fusobacteriales</taxon>
        <taxon>Fusobacteriaceae</taxon>
        <taxon>Cetobacterium</taxon>
    </lineage>
</organism>
<evidence type="ECO:0000259" key="1">
    <source>
        <dbReference type="PROSITE" id="PS51186"/>
    </source>
</evidence>
<dbReference type="Pfam" id="PF13527">
    <property type="entry name" value="Acetyltransf_9"/>
    <property type="match status" value="1"/>
</dbReference>
<dbReference type="InterPro" id="IPR016181">
    <property type="entry name" value="Acyl_CoA_acyltransferase"/>
</dbReference>
<accession>U7VEX5</accession>
<dbReference type="GO" id="GO:0034069">
    <property type="term" value="F:aminoglycoside N-acetyltransferase activity"/>
    <property type="evidence" value="ECO:0007669"/>
    <property type="project" value="TreeGrafter"/>
</dbReference>
<sequence>MRNSHLFLYKVGGKMIKNQLKVLWKNLFNDESDYINWYFDNVYNEENTKMFLKNNKVYGMLFENSYHISVDEDRFMGRYLVGVGVTPEKRGEGVMKELLLKSLKEAYDFGEEFIYLTPIDKKIYERFGFAYISTLSKYELEFPVLCDFKKEFKIEKIQDESYDQNILIKLKEFYKEVSQEYYVKVAREKEDYQKILSEIFCEDGLIYISYDIAGKINGYMSLVKSESIYVKEILFKDKDTLEGLLSILYGYKDYYKKIEIILPENTYLEDYLDSENLVKKTLKNKIQVRILHVEKVLKRLSKSLKENEEIKIYVQDRYIESNTGVFKINKSEVEKIEGEFDLSLDINDLATLAYGFRDYKSLKKIESFYIKNKDKEQILSSIFIRRINYFNQDF</sequence>
<dbReference type="HOGENOM" id="CLU_050659_2_0_0"/>
<comment type="caution">
    <text evidence="2">The sequence shown here is derived from an EMBL/GenBank/DDBJ whole genome shotgun (WGS) entry which is preliminary data.</text>
</comment>
<dbReference type="STRING" id="1319815.HMPREF0202_00060"/>
<dbReference type="GO" id="GO:0030649">
    <property type="term" value="P:aminoglycoside antibiotic catabolic process"/>
    <property type="evidence" value="ECO:0007669"/>
    <property type="project" value="TreeGrafter"/>
</dbReference>
<dbReference type="InterPro" id="IPR025559">
    <property type="entry name" value="Eis_dom"/>
</dbReference>
<dbReference type="InterPro" id="IPR036527">
    <property type="entry name" value="SCP2_sterol-bd_dom_sf"/>
</dbReference>
<dbReference type="PANTHER" id="PTHR37817:SF1">
    <property type="entry name" value="N-ACETYLTRANSFERASE EIS"/>
    <property type="match status" value="1"/>
</dbReference>
<dbReference type="PROSITE" id="PS51186">
    <property type="entry name" value="GNAT"/>
    <property type="match status" value="1"/>
</dbReference>
<dbReference type="InterPro" id="IPR000182">
    <property type="entry name" value="GNAT_dom"/>
</dbReference>
<gene>
    <name evidence="2" type="ORF">HMPREF0202_00060</name>
</gene>
<proteinExistence type="predicted"/>
<dbReference type="Pfam" id="PF13530">
    <property type="entry name" value="SCP2_2"/>
    <property type="match status" value="1"/>
</dbReference>
<dbReference type="PANTHER" id="PTHR37817">
    <property type="entry name" value="N-ACETYLTRANSFERASE EIS"/>
    <property type="match status" value="1"/>
</dbReference>
<dbReference type="eggNOG" id="COG4552">
    <property type="taxonomic scope" value="Bacteria"/>
</dbReference>
<evidence type="ECO:0000313" key="2">
    <source>
        <dbReference type="EMBL" id="ERT70066.1"/>
    </source>
</evidence>
<dbReference type="Gene3D" id="3.30.1050.10">
    <property type="entry name" value="SCP2 sterol-binding domain"/>
    <property type="match status" value="1"/>
</dbReference>
<dbReference type="AlphaFoldDB" id="U7VEX5"/>
<dbReference type="SUPFAM" id="SSF55729">
    <property type="entry name" value="Acyl-CoA N-acyltransferases (Nat)"/>
    <property type="match status" value="1"/>
</dbReference>
<dbReference type="Proteomes" id="UP000017081">
    <property type="component" value="Unassembled WGS sequence"/>
</dbReference>
<dbReference type="EMBL" id="AXZF01000002">
    <property type="protein sequence ID" value="ERT70066.1"/>
    <property type="molecule type" value="Genomic_DNA"/>
</dbReference>
<reference evidence="2 3" key="1">
    <citation type="submission" date="2013-08" db="EMBL/GenBank/DDBJ databases">
        <authorList>
            <person name="Weinstock G."/>
            <person name="Sodergren E."/>
            <person name="Wylie T."/>
            <person name="Fulton L."/>
            <person name="Fulton R."/>
            <person name="Fronick C."/>
            <person name="O'Laughlin M."/>
            <person name="Godfrey J."/>
            <person name="Miner T."/>
            <person name="Herter B."/>
            <person name="Appelbaum E."/>
            <person name="Cordes M."/>
            <person name="Lek S."/>
            <person name="Wollam A."/>
            <person name="Pepin K.H."/>
            <person name="Palsikar V.B."/>
            <person name="Mitreva M."/>
            <person name="Wilson R.K."/>
        </authorList>
    </citation>
    <scope>NUCLEOTIDE SEQUENCE [LARGE SCALE GENOMIC DNA]</scope>
    <source>
        <strain evidence="2 3">ATCC BAA-474</strain>
    </source>
</reference>
<dbReference type="Gene3D" id="3.40.630.30">
    <property type="match status" value="2"/>
</dbReference>
<keyword evidence="3" id="KW-1185">Reference proteome</keyword>
<name>U7VEX5_9FUSO</name>
<dbReference type="InterPro" id="IPR051554">
    <property type="entry name" value="Acetyltransferase_Eis"/>
</dbReference>